<name>A5BSS0_VITVI</name>
<reference evidence="2" key="1">
    <citation type="journal article" date="2007" name="PLoS ONE">
        <title>The first genome sequence of an elite grapevine cultivar (Pinot noir Vitis vinifera L.): coping with a highly heterozygous genome.</title>
        <authorList>
            <person name="Velasco R."/>
            <person name="Zharkikh A."/>
            <person name="Troggio M."/>
            <person name="Cartwright D.A."/>
            <person name="Cestaro A."/>
            <person name="Pruss D."/>
            <person name="Pindo M."/>
            <person name="FitzGerald L.M."/>
            <person name="Vezzulli S."/>
            <person name="Reid J."/>
            <person name="Malacarne G."/>
            <person name="Iliev D."/>
            <person name="Coppola G."/>
            <person name="Wardell B."/>
            <person name="Micheletti D."/>
            <person name="Macalma T."/>
            <person name="Facci M."/>
            <person name="Mitchell J.T."/>
            <person name="Perazzolli M."/>
            <person name="Eldredge G."/>
            <person name="Gatto P."/>
            <person name="Oyzerski R."/>
            <person name="Moretto M."/>
            <person name="Gutin N."/>
            <person name="Stefanini M."/>
            <person name="Chen Y."/>
            <person name="Segala C."/>
            <person name="Davenport C."/>
            <person name="Dematte L."/>
            <person name="Mraz A."/>
            <person name="Battilana J."/>
            <person name="Stormo K."/>
            <person name="Costa F."/>
            <person name="Tao Q."/>
            <person name="Si-Ammour A."/>
            <person name="Harkins T."/>
            <person name="Lackey A."/>
            <person name="Perbost C."/>
            <person name="Taillon B."/>
            <person name="Stella A."/>
            <person name="Solovyev V."/>
            <person name="Fawcett J.A."/>
            <person name="Sterck L."/>
            <person name="Vandepoele K."/>
            <person name="Grando S.M."/>
            <person name="Toppo S."/>
            <person name="Moser C."/>
            <person name="Lanchbury J."/>
            <person name="Bogden R."/>
            <person name="Skolnick M."/>
            <person name="Sgaramella V."/>
            <person name="Bhatnagar S.K."/>
            <person name="Fontana P."/>
            <person name="Gutin A."/>
            <person name="Van de Peer Y."/>
            <person name="Salamini F."/>
            <person name="Viola R."/>
        </authorList>
    </citation>
    <scope>NUCLEOTIDE SEQUENCE</scope>
</reference>
<protein>
    <submittedName>
        <fullName evidence="2">Uncharacterized protein</fullName>
    </submittedName>
</protein>
<gene>
    <name evidence="2" type="ORF">VITISV_003921</name>
</gene>
<evidence type="ECO:0000313" key="2">
    <source>
        <dbReference type="EMBL" id="CAN77246.1"/>
    </source>
</evidence>
<sequence length="392" mass="44494">MAKFRTMKKISLRNFRNVKFTLRNWSFGMMQLPSEGHIFLISAPNHTRNHLVYGKAYHLPMELEYKAWWAIKKLNMDLSKAGLKRFLDLNEMKELRNDAYINSKIAKEKLKRGISNRGTSKTIRTPCEIFVGQAKSRNHFSWGVNFRTPNENKPTPVKSIRTPKATEAPRIPPSEGGEATGPSSPDSQRKYETRRPPTTLWATTSRPESLVRRPPAKRAKTSGPEESSRASEPLANSELPSDMSPESIIRHPMQSKLRDSYGLLERYHLEHLMTPRKFFYPREALDFYQSMTTRGVRSPTAIHFSINGHPGVLESEHGELPAKTTPPVPTPEATYAALPTTPTVPVVAPTTSESFITISALEFRALVHTFQTLTTTHSTLFQQMVEMRAHQD</sequence>
<accession>A5BSS0</accession>
<dbReference type="AlphaFoldDB" id="A5BSS0"/>
<dbReference type="EMBL" id="AM469710">
    <property type="protein sequence ID" value="CAN77246.1"/>
    <property type="molecule type" value="Genomic_DNA"/>
</dbReference>
<evidence type="ECO:0000256" key="1">
    <source>
        <dbReference type="SAM" id="MobiDB-lite"/>
    </source>
</evidence>
<feature type="region of interest" description="Disordered" evidence="1">
    <location>
        <begin position="142"/>
        <end position="247"/>
    </location>
</feature>
<proteinExistence type="predicted"/>
<organism evidence="2">
    <name type="scientific">Vitis vinifera</name>
    <name type="common">Grape</name>
    <dbReference type="NCBI Taxonomy" id="29760"/>
    <lineage>
        <taxon>Eukaryota</taxon>
        <taxon>Viridiplantae</taxon>
        <taxon>Streptophyta</taxon>
        <taxon>Embryophyta</taxon>
        <taxon>Tracheophyta</taxon>
        <taxon>Spermatophyta</taxon>
        <taxon>Magnoliopsida</taxon>
        <taxon>eudicotyledons</taxon>
        <taxon>Gunneridae</taxon>
        <taxon>Pentapetalae</taxon>
        <taxon>rosids</taxon>
        <taxon>Vitales</taxon>
        <taxon>Vitaceae</taxon>
        <taxon>Viteae</taxon>
        <taxon>Vitis</taxon>
    </lineage>
</organism>